<evidence type="ECO:0000256" key="3">
    <source>
        <dbReference type="ARBA" id="ARBA00022642"/>
    </source>
</evidence>
<dbReference type="InterPro" id="IPR011051">
    <property type="entry name" value="RmlC_Cupin_sf"/>
</dbReference>
<evidence type="ECO:0000256" key="1">
    <source>
        <dbReference type="ARBA" id="ARBA00001954"/>
    </source>
</evidence>
<proteinExistence type="inferred from homology"/>
<dbReference type="Proteomes" id="UP001214603">
    <property type="component" value="Chromosome 4"/>
</dbReference>
<dbReference type="InterPro" id="IPR014710">
    <property type="entry name" value="RmlC-like_jellyroll"/>
</dbReference>
<feature type="binding site" evidence="8">
    <location>
        <position position="45"/>
    </location>
    <ligand>
        <name>O2</name>
        <dbReference type="ChEBI" id="CHEBI:15379"/>
    </ligand>
</feature>
<dbReference type="CDD" id="cd06123">
    <property type="entry name" value="cupin_HAO"/>
    <property type="match status" value="1"/>
</dbReference>
<keyword evidence="6 8" id="KW-0560">Oxidoreductase</keyword>
<evidence type="ECO:0000256" key="4">
    <source>
        <dbReference type="ARBA" id="ARBA00022723"/>
    </source>
</evidence>
<dbReference type="GO" id="GO:0043420">
    <property type="term" value="P:anthranilate metabolic process"/>
    <property type="evidence" value="ECO:0007669"/>
    <property type="project" value="UniProtKB-UniRule"/>
</dbReference>
<dbReference type="EC" id="1.13.11.6" evidence="8"/>
<evidence type="ECO:0000256" key="2">
    <source>
        <dbReference type="ARBA" id="ARBA00002752"/>
    </source>
</evidence>
<dbReference type="PANTHER" id="PTHR15497:SF1">
    <property type="entry name" value="3-HYDROXYANTHRANILATE 3,4-DIOXYGENASE"/>
    <property type="match status" value="1"/>
</dbReference>
<comment type="cofactor">
    <cofactor evidence="1 8">
        <name>Fe(2+)</name>
        <dbReference type="ChEBI" id="CHEBI:29033"/>
    </cofactor>
</comment>
<comment type="pathway">
    <text evidence="8">Cofactor biosynthesis; NAD(+) biosynthesis; quinolinate from L-kynurenine: step 3/3.</text>
</comment>
<dbReference type="NCBIfam" id="TIGR03037">
    <property type="entry name" value="anthran_nbaC"/>
    <property type="match status" value="1"/>
</dbReference>
<accession>A0AAF0E1W0</accession>
<dbReference type="GO" id="GO:0005737">
    <property type="term" value="C:cytoplasm"/>
    <property type="evidence" value="ECO:0007669"/>
    <property type="project" value="UniProtKB-SubCell"/>
</dbReference>
<feature type="binding site" evidence="8">
    <location>
        <position position="49"/>
    </location>
    <ligand>
        <name>Fe cation</name>
        <dbReference type="ChEBI" id="CHEBI:24875"/>
        <note>catalytic</note>
    </ligand>
</feature>
<dbReference type="PANTHER" id="PTHR15497">
    <property type="entry name" value="3-HYDROXYANTHRANILATE 3,4-DIOXYGENASE"/>
    <property type="match status" value="1"/>
</dbReference>
<dbReference type="GO" id="GO:0000334">
    <property type="term" value="F:3-hydroxyanthranilate 3,4-dioxygenase activity"/>
    <property type="evidence" value="ECO:0007669"/>
    <property type="project" value="UniProtKB-UniRule"/>
</dbReference>
<feature type="binding site" evidence="8">
    <location>
        <position position="107"/>
    </location>
    <ligand>
        <name>substrate</name>
    </ligand>
</feature>
<feature type="binding site" evidence="8">
    <location>
        <position position="55"/>
    </location>
    <ligand>
        <name>substrate</name>
    </ligand>
</feature>
<dbReference type="SUPFAM" id="SSF51182">
    <property type="entry name" value="RmlC-like cupins"/>
    <property type="match status" value="1"/>
</dbReference>
<dbReference type="HAMAP" id="MF_00825">
    <property type="entry name" value="3_HAO"/>
    <property type="match status" value="1"/>
</dbReference>
<keyword evidence="4 8" id="KW-0479">Metal-binding</keyword>
<evidence type="ECO:0000313" key="9">
    <source>
        <dbReference type="EMBL" id="WFD03505.1"/>
    </source>
</evidence>
<evidence type="ECO:0000256" key="7">
    <source>
        <dbReference type="ARBA" id="ARBA00023004"/>
    </source>
</evidence>
<dbReference type="Pfam" id="PF06052">
    <property type="entry name" value="3-HAO"/>
    <property type="match status" value="1"/>
</dbReference>
<evidence type="ECO:0000313" key="10">
    <source>
        <dbReference type="Proteomes" id="UP001214603"/>
    </source>
</evidence>
<dbReference type="GO" id="GO:0034354">
    <property type="term" value="P:'de novo' NAD+ biosynthetic process from L-tryptophan"/>
    <property type="evidence" value="ECO:0007669"/>
    <property type="project" value="UniProtKB-UniRule"/>
</dbReference>
<comment type="similarity">
    <text evidence="8">Belongs to the 3-HAO family.</text>
</comment>
<reference evidence="9" key="1">
    <citation type="submission" date="2023-03" db="EMBL/GenBank/DDBJ databases">
        <title>Mating type loci evolution in Malassezia.</title>
        <authorList>
            <person name="Coelho M.A."/>
        </authorList>
    </citation>
    <scope>NUCLEOTIDE SEQUENCE</scope>
    <source>
        <strain evidence="9">CBS 7876</strain>
    </source>
</reference>
<dbReference type="AlphaFoldDB" id="A0AAF0E1W0"/>
<name>A0AAF0E1W0_9BASI</name>
<dbReference type="GO" id="GO:0008198">
    <property type="term" value="F:ferrous iron binding"/>
    <property type="evidence" value="ECO:0007669"/>
    <property type="project" value="UniProtKB-UniRule"/>
</dbReference>
<sequence>MLTPPFNFHKWVEDHRDLLKPPVGNKCLLSTDGYFVMVVGGPNERSDFHYQPTEELFYQVQGTMYLRVVDEDKFKEIEIKEGEMFLLPANTMHSPKRLPDTVGVVLERTREKPDELFWFCPNGKAHGDKPVLVHHAEFDSKQLFTELPRLLTLWKEDESLRVCKECGHHAGVLESPHCSPL</sequence>
<comment type="function">
    <text evidence="2 8">Catalyzes the oxidative ring opening of 3-hydroxyanthranilate to 2-amino-3-carboxymuconate semialdehyde, which spontaneously cyclizes to quinolinate.</text>
</comment>
<comment type="subcellular location">
    <subcellularLocation>
        <location evidence="8">Cytoplasm</location>
    </subcellularLocation>
</comment>
<keyword evidence="7 8" id="KW-0408">Iron</keyword>
<evidence type="ECO:0000256" key="8">
    <source>
        <dbReference type="HAMAP-Rule" id="MF_03019"/>
    </source>
</evidence>
<organism evidence="9 10">
    <name type="scientific">Malassezia obtusa</name>
    <dbReference type="NCBI Taxonomy" id="76774"/>
    <lineage>
        <taxon>Eukaryota</taxon>
        <taxon>Fungi</taxon>
        <taxon>Dikarya</taxon>
        <taxon>Basidiomycota</taxon>
        <taxon>Ustilaginomycotina</taxon>
        <taxon>Malasseziomycetes</taxon>
        <taxon>Malasseziales</taxon>
        <taxon>Malasseziaceae</taxon>
        <taxon>Malassezia</taxon>
    </lineage>
</organism>
<dbReference type="GO" id="GO:0006569">
    <property type="term" value="P:L-tryptophan catabolic process"/>
    <property type="evidence" value="ECO:0007669"/>
    <property type="project" value="UniProtKB-UniRule"/>
</dbReference>
<evidence type="ECO:0000256" key="6">
    <source>
        <dbReference type="ARBA" id="ARBA00023002"/>
    </source>
</evidence>
<keyword evidence="8" id="KW-0963">Cytoplasm</keyword>
<keyword evidence="3 8" id="KW-0662">Pyridine nucleotide biosynthesis</keyword>
<comment type="catalytic activity">
    <reaction evidence="8">
        <text>3-hydroxyanthranilate + O2 = (2Z,4Z)-2-amino-3-carboxymuconate 6-semialdehyde</text>
        <dbReference type="Rhea" id="RHEA:17953"/>
        <dbReference type="ChEBI" id="CHEBI:15379"/>
        <dbReference type="ChEBI" id="CHEBI:36559"/>
        <dbReference type="ChEBI" id="CHEBI:77612"/>
        <dbReference type="EC" id="1.13.11.6"/>
    </reaction>
</comment>
<feature type="binding site" evidence="8">
    <location>
        <position position="55"/>
    </location>
    <ligand>
        <name>Fe cation</name>
        <dbReference type="ChEBI" id="CHEBI:24875"/>
        <note>catalytic</note>
    </ligand>
</feature>
<keyword evidence="5 8" id="KW-0223">Dioxygenase</keyword>
<keyword evidence="10" id="KW-1185">Reference proteome</keyword>
<dbReference type="GO" id="GO:0019805">
    <property type="term" value="P:quinolinate biosynthetic process"/>
    <property type="evidence" value="ECO:0007669"/>
    <property type="project" value="UniProtKB-UniRule"/>
</dbReference>
<feature type="binding site" evidence="8">
    <location>
        <position position="93"/>
    </location>
    <ligand>
        <name>Fe cation</name>
        <dbReference type="ChEBI" id="CHEBI:24875"/>
        <note>catalytic</note>
    </ligand>
</feature>
<feature type="binding site" evidence="8">
    <location>
        <position position="97"/>
    </location>
    <ligand>
        <name>substrate</name>
    </ligand>
</feature>
<gene>
    <name evidence="8 9" type="primary">BNA1</name>
    <name evidence="9" type="ORF">MOBT1_002196</name>
</gene>
<protein>
    <recommendedName>
        <fullName evidence="8">3-hydroxyanthranilate 3,4-dioxygenase</fullName>
        <ecNumber evidence="8">1.13.11.6</ecNumber>
    </recommendedName>
    <alternativeName>
        <fullName evidence="8">3-hydroxyanthranilate oxygenase</fullName>
        <shortName evidence="8">3-HAO</shortName>
    </alternativeName>
    <alternativeName>
        <fullName evidence="8">3-hydroxyanthranilic acid dioxygenase</fullName>
        <shortName evidence="8">HAD</shortName>
    </alternativeName>
    <alternativeName>
        <fullName evidence="8">Biosynthesis of nicotinic acid protein 1</fullName>
    </alternativeName>
</protein>
<dbReference type="InterPro" id="IPR010329">
    <property type="entry name" value="3hydroanth_dOase"/>
</dbReference>
<evidence type="ECO:0000256" key="5">
    <source>
        <dbReference type="ARBA" id="ARBA00022964"/>
    </source>
</evidence>
<comment type="caution">
    <text evidence="8">Lacks conserved residue(s) required for the propagation of feature annotation.</text>
</comment>
<dbReference type="Gene3D" id="2.60.120.10">
    <property type="entry name" value="Jelly Rolls"/>
    <property type="match status" value="1"/>
</dbReference>
<dbReference type="EMBL" id="CP119937">
    <property type="protein sequence ID" value="WFD03505.1"/>
    <property type="molecule type" value="Genomic_DNA"/>
</dbReference>